<evidence type="ECO:0000313" key="11">
    <source>
        <dbReference type="EMBL" id="KXI14057.1"/>
    </source>
</evidence>
<evidence type="ECO:0000313" key="12">
    <source>
        <dbReference type="EMBL" id="SUB60683.1"/>
    </source>
</evidence>
<organism evidence="11 13">
    <name type="scientific">Peptostreptococcus anaerobius</name>
    <dbReference type="NCBI Taxonomy" id="1261"/>
    <lineage>
        <taxon>Bacteria</taxon>
        <taxon>Bacillati</taxon>
        <taxon>Bacillota</taxon>
        <taxon>Clostridia</taxon>
        <taxon>Peptostreptococcales</taxon>
        <taxon>Peptostreptococcaceae</taxon>
        <taxon>Peptostreptococcus</taxon>
    </lineage>
</organism>
<feature type="transmembrane region" description="Helical" evidence="10">
    <location>
        <begin position="5"/>
        <end position="24"/>
    </location>
</feature>
<dbReference type="PANTHER" id="PTHR28259:SF1">
    <property type="entry name" value="FLUORIDE EXPORT PROTEIN 1-RELATED"/>
    <property type="match status" value="1"/>
</dbReference>
<dbReference type="InterPro" id="IPR003691">
    <property type="entry name" value="FluC"/>
</dbReference>
<comment type="subcellular location">
    <subcellularLocation>
        <location evidence="1 10">Cell membrane</location>
        <topology evidence="1 10">Multi-pass membrane protein</topology>
    </subcellularLocation>
</comment>
<evidence type="ECO:0000313" key="13">
    <source>
        <dbReference type="Proteomes" id="UP000070326"/>
    </source>
</evidence>
<dbReference type="Pfam" id="PF02537">
    <property type="entry name" value="CRCB"/>
    <property type="match status" value="1"/>
</dbReference>
<evidence type="ECO:0000256" key="3">
    <source>
        <dbReference type="ARBA" id="ARBA00022692"/>
    </source>
</evidence>
<dbReference type="PATRIC" id="fig|1261.3.peg.403"/>
<dbReference type="RefSeq" id="WP_002844591.1">
    <property type="nucleotide sequence ID" value="NZ_CAMPYD010000014.1"/>
</dbReference>
<evidence type="ECO:0000313" key="14">
    <source>
        <dbReference type="Proteomes" id="UP000255101"/>
    </source>
</evidence>
<gene>
    <name evidence="12" type="primary">crcB_2</name>
    <name evidence="10" type="synonym">crcB</name>
    <name evidence="10" type="synonym">fluC</name>
    <name evidence="11" type="ORF">HMPREF3195_00388</name>
    <name evidence="12" type="ORF">NCTC11460_00592</name>
</gene>
<keyword evidence="2 10" id="KW-1003">Cell membrane</keyword>
<feature type="transmembrane region" description="Helical" evidence="10">
    <location>
        <begin position="36"/>
        <end position="54"/>
    </location>
</feature>
<dbReference type="HAMAP" id="MF_00454">
    <property type="entry name" value="FluC"/>
    <property type="match status" value="1"/>
</dbReference>
<keyword evidence="3 10" id="KW-0812">Transmembrane</keyword>
<comment type="function">
    <text evidence="9 10">Fluoride-specific ion channel. Important for reducing fluoride concentration in the cell, thus reducing its toxicity.</text>
</comment>
<reference evidence="11 13" key="1">
    <citation type="submission" date="2016-02" db="EMBL/GenBank/DDBJ databases">
        <authorList>
            <person name="Wen L."/>
            <person name="He K."/>
            <person name="Yang H."/>
        </authorList>
    </citation>
    <scope>NUCLEOTIDE SEQUENCE [LARGE SCALE GENOMIC DNA]</scope>
    <source>
        <strain evidence="11 13">MJR8628A</strain>
    </source>
</reference>
<name>A0A135YXE9_9FIRM</name>
<keyword evidence="10" id="KW-0915">Sodium</keyword>
<dbReference type="PANTHER" id="PTHR28259">
    <property type="entry name" value="FLUORIDE EXPORT PROTEIN 1-RELATED"/>
    <property type="match status" value="1"/>
</dbReference>
<dbReference type="Proteomes" id="UP000070326">
    <property type="component" value="Unassembled WGS sequence"/>
</dbReference>
<evidence type="ECO:0000256" key="7">
    <source>
        <dbReference type="ARBA" id="ARBA00035120"/>
    </source>
</evidence>
<dbReference type="STRING" id="1261.HMPREF3195_00388"/>
<comment type="similarity">
    <text evidence="7 10">Belongs to the fluoride channel Fluc/FEX (TC 1.A.43) family.</text>
</comment>
<comment type="catalytic activity">
    <reaction evidence="8">
        <text>fluoride(in) = fluoride(out)</text>
        <dbReference type="Rhea" id="RHEA:76159"/>
        <dbReference type="ChEBI" id="CHEBI:17051"/>
    </reaction>
    <physiologicalReaction direction="left-to-right" evidence="8">
        <dbReference type="Rhea" id="RHEA:76160"/>
    </physiologicalReaction>
</comment>
<evidence type="ECO:0000256" key="5">
    <source>
        <dbReference type="ARBA" id="ARBA00023136"/>
    </source>
</evidence>
<feature type="binding site" evidence="10">
    <location>
        <position position="76"/>
    </location>
    <ligand>
        <name>Na(+)</name>
        <dbReference type="ChEBI" id="CHEBI:29101"/>
        <note>structural</note>
    </ligand>
</feature>
<evidence type="ECO:0000256" key="4">
    <source>
        <dbReference type="ARBA" id="ARBA00022989"/>
    </source>
</evidence>
<keyword evidence="10" id="KW-0406">Ion transport</keyword>
<accession>A0A135YXE9</accession>
<evidence type="ECO:0000256" key="9">
    <source>
        <dbReference type="ARBA" id="ARBA00049940"/>
    </source>
</evidence>
<proteinExistence type="inferred from homology"/>
<keyword evidence="10" id="KW-0479">Metal-binding</keyword>
<sequence length="132" mass="14512">MNKSLYIFFGGFLGGLMRYLVGIFEKSLFGTGDYSILTVNLVGAFLLSTINYYAIKKKKIDRSSPCYIGLTTGFLGAFTSFSSLTKDLVLFSQESMAKGMVYLLLSLFGGYIMAILGSILGDKLARINNKFC</sequence>
<evidence type="ECO:0000256" key="8">
    <source>
        <dbReference type="ARBA" id="ARBA00035585"/>
    </source>
</evidence>
<dbReference type="EMBL" id="LSQZ01000014">
    <property type="protein sequence ID" value="KXI14057.1"/>
    <property type="molecule type" value="Genomic_DNA"/>
</dbReference>
<evidence type="ECO:0000256" key="6">
    <source>
        <dbReference type="ARBA" id="ARBA00023303"/>
    </source>
</evidence>
<protein>
    <recommendedName>
        <fullName evidence="10">Fluoride-specific ion channel FluC</fullName>
    </recommendedName>
</protein>
<keyword evidence="5 10" id="KW-0472">Membrane</keyword>
<feature type="transmembrane region" description="Helical" evidence="10">
    <location>
        <begin position="99"/>
        <end position="120"/>
    </location>
</feature>
<dbReference type="Proteomes" id="UP000255101">
    <property type="component" value="Unassembled WGS sequence"/>
</dbReference>
<evidence type="ECO:0000256" key="2">
    <source>
        <dbReference type="ARBA" id="ARBA00022475"/>
    </source>
</evidence>
<reference evidence="12 14" key="2">
    <citation type="submission" date="2018-06" db="EMBL/GenBank/DDBJ databases">
        <authorList>
            <consortium name="Pathogen Informatics"/>
            <person name="Doyle S."/>
        </authorList>
    </citation>
    <scope>NUCLEOTIDE SEQUENCE [LARGE SCALE GENOMIC DNA]</scope>
    <source>
        <strain evidence="12 14">NCTC11460</strain>
    </source>
</reference>
<evidence type="ECO:0000256" key="1">
    <source>
        <dbReference type="ARBA" id="ARBA00004651"/>
    </source>
</evidence>
<dbReference type="GO" id="GO:0062054">
    <property type="term" value="F:fluoride channel activity"/>
    <property type="evidence" value="ECO:0007669"/>
    <property type="project" value="UniProtKB-UniRule"/>
</dbReference>
<keyword evidence="6 10" id="KW-0407">Ion channel</keyword>
<evidence type="ECO:0000256" key="10">
    <source>
        <dbReference type="HAMAP-Rule" id="MF_00454"/>
    </source>
</evidence>
<keyword evidence="4 10" id="KW-1133">Transmembrane helix</keyword>
<dbReference type="EMBL" id="UGTB01000004">
    <property type="protein sequence ID" value="SUB60683.1"/>
    <property type="molecule type" value="Genomic_DNA"/>
</dbReference>
<dbReference type="eggNOG" id="COG0239">
    <property type="taxonomic scope" value="Bacteria"/>
</dbReference>
<comment type="activity regulation">
    <text evidence="10">Na(+) is not transported, but it plays an essential structural role and its presence is essential for fluoride channel function.</text>
</comment>
<dbReference type="GO" id="GO:0140114">
    <property type="term" value="P:cellular detoxification of fluoride"/>
    <property type="evidence" value="ECO:0007669"/>
    <property type="project" value="UniProtKB-UniRule"/>
</dbReference>
<dbReference type="GO" id="GO:0046872">
    <property type="term" value="F:metal ion binding"/>
    <property type="evidence" value="ECO:0007669"/>
    <property type="project" value="UniProtKB-KW"/>
</dbReference>
<dbReference type="GeneID" id="79843539"/>
<feature type="binding site" evidence="10">
    <location>
        <position position="79"/>
    </location>
    <ligand>
        <name>Na(+)</name>
        <dbReference type="ChEBI" id="CHEBI:29101"/>
        <note>structural</note>
    </ligand>
</feature>
<dbReference type="AlphaFoldDB" id="A0A135YXE9"/>
<dbReference type="GO" id="GO:0005886">
    <property type="term" value="C:plasma membrane"/>
    <property type="evidence" value="ECO:0007669"/>
    <property type="project" value="UniProtKB-SubCell"/>
</dbReference>
<feature type="transmembrane region" description="Helical" evidence="10">
    <location>
        <begin position="66"/>
        <end position="84"/>
    </location>
</feature>
<keyword evidence="10" id="KW-0813">Transport</keyword>